<dbReference type="AlphaFoldDB" id="B8BK81"/>
<feature type="compositionally biased region" description="Gly residues" evidence="1">
    <location>
        <begin position="107"/>
        <end position="124"/>
    </location>
</feature>
<organism evidence="2 3">
    <name type="scientific">Oryza sativa subsp. indica</name>
    <name type="common">Rice</name>
    <dbReference type="NCBI Taxonomy" id="39946"/>
    <lineage>
        <taxon>Eukaryota</taxon>
        <taxon>Viridiplantae</taxon>
        <taxon>Streptophyta</taxon>
        <taxon>Embryophyta</taxon>
        <taxon>Tracheophyta</taxon>
        <taxon>Spermatophyta</taxon>
        <taxon>Magnoliopsida</taxon>
        <taxon>Liliopsida</taxon>
        <taxon>Poales</taxon>
        <taxon>Poaceae</taxon>
        <taxon>BOP clade</taxon>
        <taxon>Oryzoideae</taxon>
        <taxon>Oryzeae</taxon>
        <taxon>Oryzinae</taxon>
        <taxon>Oryza</taxon>
        <taxon>Oryza sativa</taxon>
    </lineage>
</organism>
<dbReference type="EMBL" id="CM000136">
    <property type="protein sequence ID" value="EEC68067.1"/>
    <property type="molecule type" value="Genomic_DNA"/>
</dbReference>
<evidence type="ECO:0000313" key="3">
    <source>
        <dbReference type="Proteomes" id="UP000007015"/>
    </source>
</evidence>
<protein>
    <submittedName>
        <fullName evidence="2">Uncharacterized protein</fullName>
    </submittedName>
</protein>
<proteinExistence type="predicted"/>
<feature type="region of interest" description="Disordered" evidence="1">
    <location>
        <begin position="84"/>
        <end position="124"/>
    </location>
</feature>
<evidence type="ECO:0000313" key="2">
    <source>
        <dbReference type="EMBL" id="EEC68067.1"/>
    </source>
</evidence>
<dbReference type="Gramene" id="BGIOSGA035182-TA">
    <property type="protein sequence ID" value="BGIOSGA035182-PA"/>
    <property type="gene ID" value="BGIOSGA035182"/>
</dbReference>
<accession>B8BK81</accession>
<dbReference type="HOGENOM" id="CLU_2007720_0_0_1"/>
<name>B8BK81_ORYSI</name>
<reference evidence="2 3" key="1">
    <citation type="journal article" date="2005" name="PLoS Biol.">
        <title>The genomes of Oryza sativa: a history of duplications.</title>
        <authorList>
            <person name="Yu J."/>
            <person name="Wang J."/>
            <person name="Lin W."/>
            <person name="Li S."/>
            <person name="Li H."/>
            <person name="Zhou J."/>
            <person name="Ni P."/>
            <person name="Dong W."/>
            <person name="Hu S."/>
            <person name="Zeng C."/>
            <person name="Zhang J."/>
            <person name="Zhang Y."/>
            <person name="Li R."/>
            <person name="Xu Z."/>
            <person name="Li S."/>
            <person name="Li X."/>
            <person name="Zheng H."/>
            <person name="Cong L."/>
            <person name="Lin L."/>
            <person name="Yin J."/>
            <person name="Geng J."/>
            <person name="Li G."/>
            <person name="Shi J."/>
            <person name="Liu J."/>
            <person name="Lv H."/>
            <person name="Li J."/>
            <person name="Wang J."/>
            <person name="Deng Y."/>
            <person name="Ran L."/>
            <person name="Shi X."/>
            <person name="Wang X."/>
            <person name="Wu Q."/>
            <person name="Li C."/>
            <person name="Ren X."/>
            <person name="Wang J."/>
            <person name="Wang X."/>
            <person name="Li D."/>
            <person name="Liu D."/>
            <person name="Zhang X."/>
            <person name="Ji Z."/>
            <person name="Zhao W."/>
            <person name="Sun Y."/>
            <person name="Zhang Z."/>
            <person name="Bao J."/>
            <person name="Han Y."/>
            <person name="Dong L."/>
            <person name="Ji J."/>
            <person name="Chen P."/>
            <person name="Wu S."/>
            <person name="Liu J."/>
            <person name="Xiao Y."/>
            <person name="Bu D."/>
            <person name="Tan J."/>
            <person name="Yang L."/>
            <person name="Ye C."/>
            <person name="Zhang J."/>
            <person name="Xu J."/>
            <person name="Zhou Y."/>
            <person name="Yu Y."/>
            <person name="Zhang B."/>
            <person name="Zhuang S."/>
            <person name="Wei H."/>
            <person name="Liu B."/>
            <person name="Lei M."/>
            <person name="Yu H."/>
            <person name="Li Y."/>
            <person name="Xu H."/>
            <person name="Wei S."/>
            <person name="He X."/>
            <person name="Fang L."/>
            <person name="Zhang Z."/>
            <person name="Zhang Y."/>
            <person name="Huang X."/>
            <person name="Su Z."/>
            <person name="Tong W."/>
            <person name="Li J."/>
            <person name="Tong Z."/>
            <person name="Li S."/>
            <person name="Ye J."/>
            <person name="Wang L."/>
            <person name="Fang L."/>
            <person name="Lei T."/>
            <person name="Chen C."/>
            <person name="Chen H."/>
            <person name="Xu Z."/>
            <person name="Li H."/>
            <person name="Huang H."/>
            <person name="Zhang F."/>
            <person name="Xu H."/>
            <person name="Li N."/>
            <person name="Zhao C."/>
            <person name="Li S."/>
            <person name="Dong L."/>
            <person name="Huang Y."/>
            <person name="Li L."/>
            <person name="Xi Y."/>
            <person name="Qi Q."/>
            <person name="Li W."/>
            <person name="Zhang B."/>
            <person name="Hu W."/>
            <person name="Zhang Y."/>
            <person name="Tian X."/>
            <person name="Jiao Y."/>
            <person name="Liang X."/>
            <person name="Jin J."/>
            <person name="Gao L."/>
            <person name="Zheng W."/>
            <person name="Hao B."/>
            <person name="Liu S."/>
            <person name="Wang W."/>
            <person name="Yuan L."/>
            <person name="Cao M."/>
            <person name="McDermott J."/>
            <person name="Samudrala R."/>
            <person name="Wang J."/>
            <person name="Wong G.K."/>
            <person name="Yang H."/>
        </authorList>
    </citation>
    <scope>NUCLEOTIDE SEQUENCE [LARGE SCALE GENOMIC DNA]</scope>
    <source>
        <strain evidence="3">cv. 93-11</strain>
    </source>
</reference>
<keyword evidence="3" id="KW-1185">Reference proteome</keyword>
<dbReference type="Proteomes" id="UP000007015">
    <property type="component" value="Chromosome 11"/>
</dbReference>
<evidence type="ECO:0000256" key="1">
    <source>
        <dbReference type="SAM" id="MobiDB-lite"/>
    </source>
</evidence>
<gene>
    <name evidence="2" type="ORF">OsI_35922</name>
</gene>
<sequence>MAVDGGTGIVGEDWNPGLAADLAEEEELKEALTDRRAAWSWSMGISGGVAAEDVRATVDGIGDEGGGVAREGIGGGARWRIGVRRGRARQGSTVAWPRKTCGRRSMGIGGEGGGGARPGMEGGG</sequence>